<protein>
    <submittedName>
        <fullName evidence="1">Bifunctional nuclease family protein</fullName>
    </submittedName>
</protein>
<sequence length="83" mass="9391">MICQIGYLTLYPDVFIDEIHDGTFYARLVLINNGSTLEIDARPSDCISLAIRVNASIMICRSVFESSLITEDELEENSQEMDQ</sequence>
<organism evidence="1 2">
    <name type="scientific">Candidatus Methanomarinus sp</name>
    <dbReference type="NCBI Taxonomy" id="3386244"/>
    <lineage>
        <taxon>Archaea</taxon>
        <taxon>Methanobacteriati</taxon>
        <taxon>Methanobacteriota</taxon>
        <taxon>Stenosarchaea group</taxon>
        <taxon>Methanomicrobia</taxon>
        <taxon>Methanosarcinales</taxon>
        <taxon>ANME-2 cluster</taxon>
        <taxon>Candidatus Methanocomedenaceae</taxon>
        <taxon>Candidatus Methanomarinus</taxon>
    </lineage>
</organism>
<name>A0AC61SAC5_9EURY</name>
<comment type="caution">
    <text evidence="1">The sequence shown here is derived from an EMBL/GenBank/DDBJ whole genome shotgun (WGS) entry which is preliminary data.</text>
</comment>
<proteinExistence type="predicted"/>
<reference evidence="1" key="1">
    <citation type="submission" date="2018-09" db="EMBL/GenBank/DDBJ databases">
        <title>A genomic encyclopedia of anaerobic methanotrophic archaea.</title>
        <authorList>
            <person name="Skennerton C.T."/>
            <person name="Chadwick G.L."/>
            <person name="Laso-Perez R."/>
            <person name="Leu A.O."/>
            <person name="Speth D.R."/>
            <person name="Yu H."/>
            <person name="Morgan-Lang C."/>
            <person name="Hatzenpichler R."/>
            <person name="Goudeau D."/>
            <person name="Malmstrom R."/>
            <person name="Woyke T."/>
            <person name="Hallam S."/>
            <person name="Tyson G.W."/>
            <person name="Wegener G."/>
            <person name="Boetius A."/>
            <person name="Orphan V.J."/>
        </authorList>
    </citation>
    <scope>NUCLEOTIDE SEQUENCE</scope>
    <source>
        <strain evidence="1">CONS3730D10UFb2</strain>
    </source>
</reference>
<dbReference type="Proteomes" id="UP000315423">
    <property type="component" value="Unassembled WGS sequence"/>
</dbReference>
<gene>
    <name evidence="1" type="ORF">C5S46_06015</name>
</gene>
<dbReference type="EMBL" id="QYBA01000202">
    <property type="protein sequence ID" value="TKY91404.1"/>
    <property type="molecule type" value="Genomic_DNA"/>
</dbReference>
<accession>A0AC61SAC5</accession>
<evidence type="ECO:0000313" key="1">
    <source>
        <dbReference type="EMBL" id="TKY91404.1"/>
    </source>
</evidence>
<evidence type="ECO:0000313" key="2">
    <source>
        <dbReference type="Proteomes" id="UP000315423"/>
    </source>
</evidence>